<accession>A0AB38YX69</accession>
<sequence length="149" mass="16740">MRFRRYRWLVWLMMIFMSWSSFAMASTMLQHASPSNQDMSLQHLNHSVHDHGAMSDCHQSVMKHSHATQATEKSVASDCASINDHSSQSFADCQKCTPLHCQMISCVMLGEIPIIALPTSYTLVSSTAIDYSLNTESGYLTDILRPPRA</sequence>
<proteinExistence type="predicted"/>
<dbReference type="RefSeq" id="WP_310864795.1">
    <property type="nucleotide sequence ID" value="NZ_CP134206.1"/>
</dbReference>
<organism evidence="2 3">
    <name type="scientific">Acinetobacter soli</name>
    <dbReference type="NCBI Taxonomy" id="487316"/>
    <lineage>
        <taxon>Bacteria</taxon>
        <taxon>Pseudomonadati</taxon>
        <taxon>Pseudomonadota</taxon>
        <taxon>Gammaproteobacteria</taxon>
        <taxon>Moraxellales</taxon>
        <taxon>Moraxellaceae</taxon>
        <taxon>Acinetobacter</taxon>
    </lineage>
</organism>
<evidence type="ECO:0000256" key="1">
    <source>
        <dbReference type="SAM" id="SignalP"/>
    </source>
</evidence>
<feature type="chain" id="PRO_5044325044" description="DUF2946 domain-containing protein" evidence="1">
    <location>
        <begin position="26"/>
        <end position="149"/>
    </location>
</feature>
<dbReference type="EMBL" id="CP134206">
    <property type="protein sequence ID" value="WND05839.1"/>
    <property type="molecule type" value="Genomic_DNA"/>
</dbReference>
<evidence type="ECO:0008006" key="4">
    <source>
        <dbReference type="Google" id="ProtNLM"/>
    </source>
</evidence>
<reference evidence="2" key="1">
    <citation type="submission" date="2023-09" db="EMBL/GenBank/DDBJ databases">
        <title>Acinetobacter soli.</title>
        <authorList>
            <person name="Kim B."/>
            <person name="Kim D."/>
            <person name="Park D."/>
        </authorList>
    </citation>
    <scope>NUCLEOTIDE SEQUENCE</scope>
    <source>
        <strain evidence="2">2023.05</strain>
    </source>
</reference>
<dbReference type="Proteomes" id="UP001256400">
    <property type="component" value="Chromosome"/>
</dbReference>
<protein>
    <recommendedName>
        <fullName evidence="4">DUF2946 domain-containing protein</fullName>
    </recommendedName>
</protein>
<feature type="signal peptide" evidence="1">
    <location>
        <begin position="1"/>
        <end position="25"/>
    </location>
</feature>
<gene>
    <name evidence="2" type="ORF">RHP80_01310</name>
</gene>
<keyword evidence="1" id="KW-0732">Signal</keyword>
<name>A0AB38YX69_9GAMM</name>
<evidence type="ECO:0000313" key="2">
    <source>
        <dbReference type="EMBL" id="WND05839.1"/>
    </source>
</evidence>
<evidence type="ECO:0000313" key="3">
    <source>
        <dbReference type="Proteomes" id="UP001256400"/>
    </source>
</evidence>
<dbReference type="AlphaFoldDB" id="A0AB38YX69"/>